<organism evidence="4">
    <name type="scientific">hydrothermal vent metagenome</name>
    <dbReference type="NCBI Taxonomy" id="652676"/>
    <lineage>
        <taxon>unclassified sequences</taxon>
        <taxon>metagenomes</taxon>
        <taxon>ecological metagenomes</taxon>
    </lineage>
</organism>
<gene>
    <name evidence="4" type="ORF">MNBD_NITROSPINAE05-1102</name>
</gene>
<evidence type="ECO:0000256" key="2">
    <source>
        <dbReference type="ARBA" id="ARBA00022803"/>
    </source>
</evidence>
<feature type="transmembrane region" description="Helical" evidence="3">
    <location>
        <begin position="122"/>
        <end position="140"/>
    </location>
</feature>
<dbReference type="EMBL" id="UOGG01000186">
    <property type="protein sequence ID" value="VAX32138.1"/>
    <property type="molecule type" value="Genomic_DNA"/>
</dbReference>
<feature type="transmembrane region" description="Helical" evidence="3">
    <location>
        <begin position="352"/>
        <end position="370"/>
    </location>
</feature>
<evidence type="ECO:0000313" key="4">
    <source>
        <dbReference type="EMBL" id="VAX32138.1"/>
    </source>
</evidence>
<dbReference type="InterPro" id="IPR019734">
    <property type="entry name" value="TPR_rpt"/>
</dbReference>
<dbReference type="PANTHER" id="PTHR44227:SF3">
    <property type="entry name" value="PROTEIN O-MANNOSYL-TRANSFERASE TMTC4"/>
    <property type="match status" value="1"/>
</dbReference>
<feature type="transmembrane region" description="Helical" evidence="3">
    <location>
        <begin position="259"/>
        <end position="279"/>
    </location>
</feature>
<protein>
    <submittedName>
        <fullName evidence="4">Uncharacterized protein</fullName>
    </submittedName>
</protein>
<keyword evidence="3" id="KW-1133">Transmembrane helix</keyword>
<proteinExistence type="predicted"/>
<dbReference type="PROSITE" id="PS50005">
    <property type="entry name" value="TPR"/>
    <property type="match status" value="3"/>
</dbReference>
<dbReference type="Pfam" id="PF13432">
    <property type="entry name" value="TPR_16"/>
    <property type="match status" value="1"/>
</dbReference>
<evidence type="ECO:0000256" key="1">
    <source>
        <dbReference type="ARBA" id="ARBA00022737"/>
    </source>
</evidence>
<dbReference type="PANTHER" id="PTHR44227">
    <property type="match status" value="1"/>
</dbReference>
<sequence>MKKIFTQLKAISILSLLGMAGFFGTLKSPFLYDDAHAIVDNPYIQNLADFQNQVGIENIFNRSVVLLTYALNLNMGQLNVFGFHLFNVLLHISVGIVIYFVTRRLLFLETPEMRSRLAPLPMLAASLHLLHPMTVQAVTYLSSRSALLVTLFYLLGFYFFMQALRVQAMEDGRRKFFYALLVILFFLFGAGSKGTVVTLPVMALIYLAFKNPDVNVRKLLPIGLLVLSPLIVYLGTRYAHMGDLFTLKSDPDSMSMDRVLYFLTQIKMLVFYYLGKWLLPFNLNFEPDVRLLPGVLNPEWMAGLVVLTGIGFGLYRQESRLLKFAGLWALVTIFPTSSFIPLKQIVTEHRAYLPGMGIFICIGIGILTAVRTSKRRVLVGLSVLLLFSILTLQRGLDFRTEIQLWEDTAMKSPQKALVHNNLAAGYLDKERVVDAERELATALNLDPDYTDAHLNIGFIHSRKENWQAAKAAFDRALLLGSGKADAFFNAGRVRNYLQEPKDALPFLIEAIKMKPHRTKYHFELGNAYRSLNRKDDALAEYRLTLKSDPGHLEAQNNIGVIFWGLKQYDLAEKAFKKSVALGADNFEIHNNLASIYMVQKKPVMAIPHLRRLIAFKPENTKVRELLKIALALEKANNP</sequence>
<keyword evidence="3" id="KW-0472">Membrane</keyword>
<evidence type="ECO:0000256" key="3">
    <source>
        <dbReference type="SAM" id="Phobius"/>
    </source>
</evidence>
<dbReference type="SUPFAM" id="SSF48452">
    <property type="entry name" value="TPR-like"/>
    <property type="match status" value="1"/>
</dbReference>
<feature type="transmembrane region" description="Helical" evidence="3">
    <location>
        <begin position="327"/>
        <end position="346"/>
    </location>
</feature>
<dbReference type="AlphaFoldDB" id="A0A3B1D861"/>
<name>A0A3B1D861_9ZZZZ</name>
<feature type="transmembrane region" description="Helical" evidence="3">
    <location>
        <begin position="81"/>
        <end position="101"/>
    </location>
</feature>
<feature type="transmembrane region" description="Helical" evidence="3">
    <location>
        <begin position="146"/>
        <end position="164"/>
    </location>
</feature>
<keyword evidence="1" id="KW-0677">Repeat</keyword>
<dbReference type="SMART" id="SM00028">
    <property type="entry name" value="TPR"/>
    <property type="match status" value="6"/>
</dbReference>
<feature type="transmembrane region" description="Helical" evidence="3">
    <location>
        <begin position="7"/>
        <end position="26"/>
    </location>
</feature>
<feature type="transmembrane region" description="Helical" evidence="3">
    <location>
        <begin position="299"/>
        <end position="315"/>
    </location>
</feature>
<feature type="transmembrane region" description="Helical" evidence="3">
    <location>
        <begin position="176"/>
        <end position="207"/>
    </location>
</feature>
<feature type="transmembrane region" description="Helical" evidence="3">
    <location>
        <begin position="219"/>
        <end position="239"/>
    </location>
</feature>
<dbReference type="Gene3D" id="1.25.40.10">
    <property type="entry name" value="Tetratricopeptide repeat domain"/>
    <property type="match status" value="1"/>
</dbReference>
<dbReference type="InterPro" id="IPR011990">
    <property type="entry name" value="TPR-like_helical_dom_sf"/>
</dbReference>
<dbReference type="InterPro" id="IPR052346">
    <property type="entry name" value="O-mannosyl-transferase_TMTC"/>
</dbReference>
<keyword evidence="2" id="KW-0802">TPR repeat</keyword>
<keyword evidence="3" id="KW-0812">Transmembrane</keyword>
<accession>A0A3B1D861</accession>
<feature type="transmembrane region" description="Helical" evidence="3">
    <location>
        <begin position="377"/>
        <end position="396"/>
    </location>
</feature>
<reference evidence="4" key="1">
    <citation type="submission" date="2018-06" db="EMBL/GenBank/DDBJ databases">
        <authorList>
            <person name="Zhirakovskaya E."/>
        </authorList>
    </citation>
    <scope>NUCLEOTIDE SEQUENCE</scope>
</reference>